<comment type="caution">
    <text evidence="2">The sequence shown here is derived from an EMBL/GenBank/DDBJ whole genome shotgun (WGS) entry which is preliminary data.</text>
</comment>
<gene>
    <name evidence="2" type="ORF">Air01nite_23950</name>
</gene>
<proteinExistence type="predicted"/>
<evidence type="ECO:0008006" key="4">
    <source>
        <dbReference type="Google" id="ProtNLM"/>
    </source>
</evidence>
<evidence type="ECO:0000313" key="3">
    <source>
        <dbReference type="Proteomes" id="UP000624325"/>
    </source>
</evidence>
<dbReference type="InterPro" id="IPR025447">
    <property type="entry name" value="DUF4192"/>
</dbReference>
<protein>
    <recommendedName>
        <fullName evidence="4">DUF4192 domain-containing protein</fullName>
    </recommendedName>
</protein>
<evidence type="ECO:0000256" key="1">
    <source>
        <dbReference type="SAM" id="MobiDB-lite"/>
    </source>
</evidence>
<evidence type="ECO:0000313" key="2">
    <source>
        <dbReference type="EMBL" id="GIF56300.1"/>
    </source>
</evidence>
<accession>A0ABQ4C0J5</accession>
<keyword evidence="3" id="KW-1185">Reference proteome</keyword>
<sequence length="381" mass="40679">MTATEAPPITVRSCADLIASVPYLLGFHPTESIVVIAIVGDRVRFVARGDLPAAVPPSQIARRLASLLFRDPVDAIAIIGYGPSTAVTPIAEAVCDALRPTDVTVVDVLRVDEGRYWSYVCANPSCCPPEGKLFDLTTTCVGAAAVYAGRVALPDRESVATSIAPVAGAARAAMTEATARADTRLTALVDAARAAGEIGSTRLRSMAPRMVAAAVHANTRVAKALRAAGDEAVDEAVARYRVGRTLSDDEVAWLSVLLVHLPARDHAWEHTTDDEWHVDLWSDVVRRVDPPLAAAPASLLAFAAWRAGYGALATIAVERALAVDPDYALARMIDEILEQCLPPSIMVDAAEQPHLAPPRRDQRRRRRWIGPHVGPGHDQAS</sequence>
<organism evidence="2 3">
    <name type="scientific">Asanoa iriomotensis</name>
    <dbReference type="NCBI Taxonomy" id="234613"/>
    <lineage>
        <taxon>Bacteria</taxon>
        <taxon>Bacillati</taxon>
        <taxon>Actinomycetota</taxon>
        <taxon>Actinomycetes</taxon>
        <taxon>Micromonosporales</taxon>
        <taxon>Micromonosporaceae</taxon>
        <taxon>Asanoa</taxon>
    </lineage>
</organism>
<dbReference type="RefSeq" id="WP_203702082.1">
    <property type="nucleotide sequence ID" value="NZ_BAAALU010000003.1"/>
</dbReference>
<dbReference type="EMBL" id="BONC01000013">
    <property type="protein sequence ID" value="GIF56300.1"/>
    <property type="molecule type" value="Genomic_DNA"/>
</dbReference>
<dbReference type="Proteomes" id="UP000624325">
    <property type="component" value="Unassembled WGS sequence"/>
</dbReference>
<feature type="region of interest" description="Disordered" evidence="1">
    <location>
        <begin position="349"/>
        <end position="381"/>
    </location>
</feature>
<dbReference type="Pfam" id="PF13830">
    <property type="entry name" value="DUF4192"/>
    <property type="match status" value="1"/>
</dbReference>
<reference evidence="2 3" key="1">
    <citation type="submission" date="2021-01" db="EMBL/GenBank/DDBJ databases">
        <title>Whole genome shotgun sequence of Asanoa iriomotensis NBRC 100142.</title>
        <authorList>
            <person name="Komaki H."/>
            <person name="Tamura T."/>
        </authorList>
    </citation>
    <scope>NUCLEOTIDE SEQUENCE [LARGE SCALE GENOMIC DNA]</scope>
    <source>
        <strain evidence="2 3">NBRC 100142</strain>
    </source>
</reference>
<name>A0ABQ4C0J5_9ACTN</name>